<accession>A0AA87ZG40</accession>
<sequence>MESPAKRRRALRSKGDTSEVSAKGTLMLKHLSQIRVPHVKLMGGASSGPGGLTHVRCTNVWCPVSKCHVSCNSGSKGARAQATSGGGNVGTNIGTTVNRRRVVEQVPCKPVNSIGIRRGLRPNEASRNDTLVGPGPHRIA</sequence>
<evidence type="ECO:0000256" key="1">
    <source>
        <dbReference type="SAM" id="MobiDB-lite"/>
    </source>
</evidence>
<dbReference type="EMBL" id="BTGU01000004">
    <property type="protein sequence ID" value="GMN33937.1"/>
    <property type="molecule type" value="Genomic_DNA"/>
</dbReference>
<evidence type="ECO:0000313" key="2">
    <source>
        <dbReference type="EMBL" id="GMN33937.1"/>
    </source>
</evidence>
<reference evidence="2" key="1">
    <citation type="submission" date="2023-07" db="EMBL/GenBank/DDBJ databases">
        <title>draft genome sequence of fig (Ficus carica).</title>
        <authorList>
            <person name="Takahashi T."/>
            <person name="Nishimura K."/>
        </authorList>
    </citation>
    <scope>NUCLEOTIDE SEQUENCE</scope>
</reference>
<feature type="compositionally biased region" description="Basic residues" evidence="1">
    <location>
        <begin position="1"/>
        <end position="12"/>
    </location>
</feature>
<dbReference type="Proteomes" id="UP001187192">
    <property type="component" value="Unassembled WGS sequence"/>
</dbReference>
<feature type="region of interest" description="Disordered" evidence="1">
    <location>
        <begin position="1"/>
        <end position="22"/>
    </location>
</feature>
<feature type="region of interest" description="Disordered" evidence="1">
    <location>
        <begin position="120"/>
        <end position="140"/>
    </location>
</feature>
<dbReference type="AlphaFoldDB" id="A0AA87ZG40"/>
<protein>
    <submittedName>
        <fullName evidence="2">Uncharacterized protein</fullName>
    </submittedName>
</protein>
<comment type="caution">
    <text evidence="2">The sequence shown here is derived from an EMBL/GenBank/DDBJ whole genome shotgun (WGS) entry which is preliminary data.</text>
</comment>
<gene>
    <name evidence="2" type="ORF">TIFTF001_004422</name>
</gene>
<name>A0AA87ZG40_FICCA</name>
<organism evidence="2 3">
    <name type="scientific">Ficus carica</name>
    <name type="common">Common fig</name>
    <dbReference type="NCBI Taxonomy" id="3494"/>
    <lineage>
        <taxon>Eukaryota</taxon>
        <taxon>Viridiplantae</taxon>
        <taxon>Streptophyta</taxon>
        <taxon>Embryophyta</taxon>
        <taxon>Tracheophyta</taxon>
        <taxon>Spermatophyta</taxon>
        <taxon>Magnoliopsida</taxon>
        <taxon>eudicotyledons</taxon>
        <taxon>Gunneridae</taxon>
        <taxon>Pentapetalae</taxon>
        <taxon>rosids</taxon>
        <taxon>fabids</taxon>
        <taxon>Rosales</taxon>
        <taxon>Moraceae</taxon>
        <taxon>Ficeae</taxon>
        <taxon>Ficus</taxon>
    </lineage>
</organism>
<evidence type="ECO:0000313" key="3">
    <source>
        <dbReference type="Proteomes" id="UP001187192"/>
    </source>
</evidence>
<keyword evidence="3" id="KW-1185">Reference proteome</keyword>
<proteinExistence type="predicted"/>
<feature type="region of interest" description="Disordered" evidence="1">
    <location>
        <begin position="73"/>
        <end position="93"/>
    </location>
</feature>